<dbReference type="InterPro" id="IPR011006">
    <property type="entry name" value="CheY-like_superfamily"/>
</dbReference>
<dbReference type="SUPFAM" id="SSF52172">
    <property type="entry name" value="CheY-like"/>
    <property type="match status" value="1"/>
</dbReference>
<dbReference type="Gene3D" id="3.40.50.2300">
    <property type="match status" value="1"/>
</dbReference>
<evidence type="ECO:0000259" key="3">
    <source>
        <dbReference type="PROSITE" id="PS50043"/>
    </source>
</evidence>
<dbReference type="PROSITE" id="PS00622">
    <property type="entry name" value="HTH_LUXR_1"/>
    <property type="match status" value="1"/>
</dbReference>
<dbReference type="PROSITE" id="PS50110">
    <property type="entry name" value="RESPONSE_REGULATORY"/>
    <property type="match status" value="1"/>
</dbReference>
<dbReference type="InterPro" id="IPR039420">
    <property type="entry name" value="WalR-like"/>
</dbReference>
<dbReference type="PRINTS" id="PR00038">
    <property type="entry name" value="HTHLUXR"/>
</dbReference>
<feature type="domain" description="Response regulatory" evidence="4">
    <location>
        <begin position="9"/>
        <end position="122"/>
    </location>
</feature>
<evidence type="ECO:0000313" key="5">
    <source>
        <dbReference type="EMBL" id="SEJ61028.1"/>
    </source>
</evidence>
<dbReference type="EMBL" id="FNZI01000006">
    <property type="protein sequence ID" value="SEJ61028.1"/>
    <property type="molecule type" value="Genomic_DNA"/>
</dbReference>
<dbReference type="GO" id="GO:0006355">
    <property type="term" value="P:regulation of DNA-templated transcription"/>
    <property type="evidence" value="ECO:0007669"/>
    <property type="project" value="InterPro"/>
</dbReference>
<dbReference type="InterPro" id="IPR000792">
    <property type="entry name" value="Tscrpt_reg_LuxR_C"/>
</dbReference>
<keyword evidence="6" id="KW-1185">Reference proteome</keyword>
<dbReference type="PROSITE" id="PS50043">
    <property type="entry name" value="HTH_LUXR_2"/>
    <property type="match status" value="1"/>
</dbReference>
<name>A0A1H7A6H7_9MICO</name>
<keyword evidence="1" id="KW-0238">DNA-binding</keyword>
<dbReference type="AlphaFoldDB" id="A0A1H7A6H7"/>
<sequence length="216" mass="23034">MTVAKERRVIALVEDHALISIGFRDLVEGAPDLELAGLVESVDSLAGLGRTLDLVVLDLRLADGSTPESNIAAIHEMGSHVLIYTGGEDRKLIQSAARAGALGLIRKSSEPDVLLEAIRTAAAGQEVFGTDWAAAIDSDDSLADAKLSAREREILSLYASGLTAFSVARHLGVSRETVADYVSRIRRKYADAGRPAASRVDLYKRALEDGLLEGPQ</sequence>
<dbReference type="InterPro" id="IPR016032">
    <property type="entry name" value="Sig_transdc_resp-reg_C-effctor"/>
</dbReference>
<dbReference type="PANTHER" id="PTHR43214">
    <property type="entry name" value="TWO-COMPONENT RESPONSE REGULATOR"/>
    <property type="match status" value="1"/>
</dbReference>
<reference evidence="6" key="1">
    <citation type="submission" date="2016-10" db="EMBL/GenBank/DDBJ databases">
        <authorList>
            <person name="Varghese N."/>
        </authorList>
    </citation>
    <scope>NUCLEOTIDE SEQUENCE [LARGE SCALE GENOMIC DNA]</scope>
    <source>
        <strain evidence="6">DSM 24868</strain>
    </source>
</reference>
<keyword evidence="2" id="KW-0597">Phosphoprotein</keyword>
<organism evidence="5 6">
    <name type="scientific">Demequina mangrovi</name>
    <dbReference type="NCBI Taxonomy" id="1043493"/>
    <lineage>
        <taxon>Bacteria</taxon>
        <taxon>Bacillati</taxon>
        <taxon>Actinomycetota</taxon>
        <taxon>Actinomycetes</taxon>
        <taxon>Micrococcales</taxon>
        <taxon>Demequinaceae</taxon>
        <taxon>Demequina</taxon>
    </lineage>
</organism>
<dbReference type="SUPFAM" id="SSF46894">
    <property type="entry name" value="C-terminal effector domain of the bipartite response regulators"/>
    <property type="match status" value="1"/>
</dbReference>
<dbReference type="PANTHER" id="PTHR43214:SF38">
    <property type="entry name" value="NITRATE_NITRITE RESPONSE REGULATOR PROTEIN NARL"/>
    <property type="match status" value="1"/>
</dbReference>
<dbReference type="Pfam" id="PF00196">
    <property type="entry name" value="GerE"/>
    <property type="match status" value="1"/>
</dbReference>
<dbReference type="STRING" id="1043493.SAMN05421637_2385"/>
<feature type="domain" description="HTH luxR-type" evidence="3">
    <location>
        <begin position="140"/>
        <end position="210"/>
    </location>
</feature>
<proteinExistence type="predicted"/>
<evidence type="ECO:0000256" key="2">
    <source>
        <dbReference type="PROSITE-ProRule" id="PRU00169"/>
    </source>
</evidence>
<dbReference type="GO" id="GO:0003677">
    <property type="term" value="F:DNA binding"/>
    <property type="evidence" value="ECO:0007669"/>
    <property type="project" value="UniProtKB-KW"/>
</dbReference>
<dbReference type="Proteomes" id="UP000183315">
    <property type="component" value="Unassembled WGS sequence"/>
</dbReference>
<dbReference type="OrthoDB" id="3171335at2"/>
<protein>
    <submittedName>
        <fullName evidence="5">Two component transcriptional regulator, LuxR family</fullName>
    </submittedName>
</protein>
<dbReference type="InterPro" id="IPR001789">
    <property type="entry name" value="Sig_transdc_resp-reg_receiver"/>
</dbReference>
<evidence type="ECO:0000313" key="6">
    <source>
        <dbReference type="Proteomes" id="UP000183315"/>
    </source>
</evidence>
<dbReference type="Pfam" id="PF00072">
    <property type="entry name" value="Response_reg"/>
    <property type="match status" value="1"/>
</dbReference>
<dbReference type="eggNOG" id="COG2197">
    <property type="taxonomic scope" value="Bacteria"/>
</dbReference>
<dbReference type="CDD" id="cd06170">
    <property type="entry name" value="LuxR_C_like"/>
    <property type="match status" value="1"/>
</dbReference>
<gene>
    <name evidence="5" type="ORF">SAMN05421637_2385</name>
</gene>
<dbReference type="SMART" id="SM00421">
    <property type="entry name" value="HTH_LUXR"/>
    <property type="match status" value="1"/>
</dbReference>
<feature type="modified residue" description="4-aspartylphosphate" evidence="2">
    <location>
        <position position="58"/>
    </location>
</feature>
<evidence type="ECO:0000256" key="1">
    <source>
        <dbReference type="ARBA" id="ARBA00023125"/>
    </source>
</evidence>
<dbReference type="RefSeq" id="WP_042215678.1">
    <property type="nucleotide sequence ID" value="NZ_BBLU01000014.1"/>
</dbReference>
<accession>A0A1H7A6H7</accession>
<evidence type="ECO:0000259" key="4">
    <source>
        <dbReference type="PROSITE" id="PS50110"/>
    </source>
</evidence>
<dbReference type="GO" id="GO:0000160">
    <property type="term" value="P:phosphorelay signal transduction system"/>
    <property type="evidence" value="ECO:0007669"/>
    <property type="project" value="InterPro"/>
</dbReference>